<proteinExistence type="predicted"/>
<dbReference type="SUPFAM" id="SSF50978">
    <property type="entry name" value="WD40 repeat-like"/>
    <property type="match status" value="2"/>
</dbReference>
<evidence type="ECO:0000259" key="9">
    <source>
        <dbReference type="PROSITE" id="PS51635"/>
    </source>
</evidence>
<evidence type="ECO:0000256" key="4">
    <source>
        <dbReference type="ARBA" id="ARBA00022963"/>
    </source>
</evidence>
<keyword evidence="2" id="KW-0677">Repeat</keyword>
<dbReference type="SMART" id="SM00320">
    <property type="entry name" value="WD40"/>
    <property type="match status" value="8"/>
</dbReference>
<dbReference type="InterPro" id="IPR002641">
    <property type="entry name" value="PNPLA_dom"/>
</dbReference>
<dbReference type="PROSITE" id="PS50294">
    <property type="entry name" value="WD_REPEATS_REGION"/>
    <property type="match status" value="1"/>
</dbReference>
<dbReference type="PROSITE" id="PS51635">
    <property type="entry name" value="PNPLA"/>
    <property type="match status" value="1"/>
</dbReference>
<feature type="non-terminal residue" evidence="10">
    <location>
        <position position="1"/>
    </location>
</feature>
<dbReference type="Gene3D" id="3.40.1090.10">
    <property type="entry name" value="Cytosolic phospholipase A2 catalytic domain"/>
    <property type="match status" value="1"/>
</dbReference>
<keyword evidence="4" id="KW-0442">Lipid degradation</keyword>
<feature type="repeat" description="WD" evidence="6">
    <location>
        <begin position="1298"/>
        <end position="1339"/>
    </location>
</feature>
<dbReference type="InterPro" id="IPR036322">
    <property type="entry name" value="WD40_repeat_dom_sf"/>
</dbReference>
<dbReference type="PANTHER" id="PTHR24185">
    <property type="entry name" value="CALCIUM-INDEPENDENT PHOSPHOLIPASE A2-GAMMA"/>
    <property type="match status" value="1"/>
</dbReference>
<dbReference type="Gene3D" id="2.130.10.10">
    <property type="entry name" value="YVTN repeat-like/Quinoprotein amine dehydrogenase"/>
    <property type="match status" value="3"/>
</dbReference>
<evidence type="ECO:0000256" key="3">
    <source>
        <dbReference type="ARBA" id="ARBA00022801"/>
    </source>
</evidence>
<feature type="repeat" description="WD" evidence="6">
    <location>
        <begin position="1218"/>
        <end position="1254"/>
    </location>
</feature>
<dbReference type="InterPro" id="IPR056884">
    <property type="entry name" value="NPHP3-like_N"/>
</dbReference>
<evidence type="ECO:0000256" key="7">
    <source>
        <dbReference type="PROSITE-ProRule" id="PRU01161"/>
    </source>
</evidence>
<dbReference type="InterPro" id="IPR019775">
    <property type="entry name" value="WD40_repeat_CS"/>
</dbReference>
<feature type="domain" description="PNPLA" evidence="9">
    <location>
        <begin position="29"/>
        <end position="229"/>
    </location>
</feature>
<evidence type="ECO:0000256" key="6">
    <source>
        <dbReference type="PROSITE-ProRule" id="PRU00221"/>
    </source>
</evidence>
<dbReference type="Proteomes" id="UP000663827">
    <property type="component" value="Unassembled WGS sequence"/>
</dbReference>
<reference evidence="10" key="1">
    <citation type="submission" date="2021-01" db="EMBL/GenBank/DDBJ databases">
        <authorList>
            <person name="Kaushik A."/>
        </authorList>
    </citation>
    <scope>NUCLEOTIDE SEQUENCE</scope>
    <source>
        <strain evidence="10">AG5</strain>
    </source>
</reference>
<dbReference type="Pfam" id="PF00400">
    <property type="entry name" value="WD40"/>
    <property type="match status" value="5"/>
</dbReference>
<dbReference type="InterPro" id="IPR011042">
    <property type="entry name" value="6-blade_b-propeller_TolB-like"/>
</dbReference>
<dbReference type="GO" id="GO:0019369">
    <property type="term" value="P:arachidonate metabolic process"/>
    <property type="evidence" value="ECO:0007669"/>
    <property type="project" value="TreeGrafter"/>
</dbReference>
<dbReference type="Pfam" id="PF24883">
    <property type="entry name" value="NPHP3_N"/>
    <property type="match status" value="1"/>
</dbReference>
<dbReference type="InterPro" id="IPR001680">
    <property type="entry name" value="WD40_rpt"/>
</dbReference>
<dbReference type="SUPFAM" id="SSF52540">
    <property type="entry name" value="P-loop containing nucleoside triphosphate hydrolases"/>
    <property type="match status" value="1"/>
</dbReference>
<dbReference type="GO" id="GO:0046486">
    <property type="term" value="P:glycerolipid metabolic process"/>
    <property type="evidence" value="ECO:0007669"/>
    <property type="project" value="UniProtKB-ARBA"/>
</dbReference>
<sequence>RIEFESVQTATKFIDMTNIHKGGKGLNILCIDGGGARGLSSLVVLREFMHRINSKRQNEEKSLKPCEHFDIIAGTGTGGISACMLGRLRMPIDKAIHEYSKLMKNVFSEKKLTGPTLYKGTKLQEALKTMIQDATGNSEEPMIDDHDEGLCRTVVFAMASHNLGASIPVLFRSYRASSNPSPICAMWQALYATMAHPDLFKSIDIVDCSVPQSFVGGELGCNNPLAHVLTEIKQVFADRQVACIISIGTGHARTIQVPPSSRWESFLYAQDTRCMEAVKAMAMDSEQDAEAMARRFQATGGVYFRFNVDQGMQDMKHGSWERLNEVMEHAKLYLHKSKVDDRLNHAVLASRERRGVIPTAYIDGQITMLEMTKPAEQPGSRIVDEVAMDNRLGRLSPSFSAFYNSAKAIQLKRGSCTNDTRVDLLAKVLAWTGTSSPGSLYWVSGMAGTGKTTIAYTLCQRLDANHRLGASFFCSRLLPECRDVNLIIPSIAYQLARASRPFRSVLSAVIESDPDVHTRLPHLQVDALIVQPLLEVKNTLVDTFVVVIDALDECDNKAATSQILDILLTKTPNLPLKLIVSSRPEPEIRDKMQKQNDQAGSRVVLHELDGHSVRADIETYLRASLAPMQLTDERISQLAERAGVLFIYAATVVRYVSNDGFRRSDERLQKVLEPSSKSENKHAEIDALYTTVLRAGLDDPSLDSDEREDMRRVLHTVMCAQEPLTIEALSRLMNVKQSKHVRLALDPLWSVLHIPGETEVVTTLHASFPDYMFDSSRSKQYHCDRSLHNQLVTHLCFDCLERVRPQFNTCGLESSFAPDDEVEGIEARIRSAISTEVFYAARYWAVHLQYTPGSPELMRKLEDFLSTRLLLWMEVMNLKKRAGDMPQMLRLAEKWEAERSAELDALIHDAWLFTSTFALGSAVDSTPHVYISMLSLWPEDSMVSKCYMQRIQGPIKTEGPAVNLQERALIATWLLNGSTRSPTFSPDGTLIAVGVDRQVHVLSSLTGHTILPPFKAHSGYVSRIEFSPDGSRIISSDLDTAYVWSTQDGEIILGPLEGIAGLIIHQVAFSSGGAGVVLLLGLVPPLPTSYPSELDNSCETPELHRRTERYATRIWCAPGRMRTIYLPISDDIFITARSIGYSSGEHYIILAHKAGVHIFDLQGVCTREIPISNDHDLYLSEVKMSPNGTHIAAVLDGLVYIWDFETGDVVFGPLEAASSVDYISFSPSGFYLSTSSSYKQIYIWDVRKGNLVLGPLRTLGDPISPRFSPNGASIICGSVDGKLYLWDIRSRYTHQGRFQGHTGSILSVGFHPDGNRLISTATDQTTCIWDAESGEMVLGPLEQSAAFAAFSPDGSRIVLQRESGLMLLEGQTGMVVGPLELRGNHRRVTFSPDGTHIAIIDNEESSFDDDSGYIYGVRTIIADTGRTLWSTQLHSKACSIPPIFSPDGVLLVIHSYHSPSSLDSDGDRLWVYEARSGRLLNGNLKVSGDFASFKLLPDGTRIIYCFQSHIIVQDLETGQKEHRALEWDTDQAESTEFSPDCTHVAFATRNHMLYVYDTHTGQRILELPNWHASFIRSMEFSLDGMQIVSGSEDQTIRVTNIQMAPPCLPGSSPDGFGEWKVRDDGLPDAPENEAIDIKKRPP</sequence>
<comment type="caution">
    <text evidence="10">The sequence shown here is derived from an EMBL/GenBank/DDBJ whole genome shotgun (WGS) entry which is preliminary data.</text>
</comment>
<accession>A0A8H3HSJ3</accession>
<dbReference type="GO" id="GO:0016020">
    <property type="term" value="C:membrane"/>
    <property type="evidence" value="ECO:0007669"/>
    <property type="project" value="TreeGrafter"/>
</dbReference>
<protein>
    <recommendedName>
        <fullName evidence="9">PNPLA domain-containing protein</fullName>
    </recommendedName>
</protein>
<dbReference type="InterPro" id="IPR027417">
    <property type="entry name" value="P-loop_NTPase"/>
</dbReference>
<evidence type="ECO:0000256" key="5">
    <source>
        <dbReference type="ARBA" id="ARBA00023098"/>
    </source>
</evidence>
<dbReference type="Gene3D" id="3.40.50.300">
    <property type="entry name" value="P-loop containing nucleotide triphosphate hydrolases"/>
    <property type="match status" value="1"/>
</dbReference>
<evidence type="ECO:0000256" key="8">
    <source>
        <dbReference type="SAM" id="MobiDB-lite"/>
    </source>
</evidence>
<feature type="short sequence motif" description="GXGXXG" evidence="7">
    <location>
        <begin position="33"/>
        <end position="38"/>
    </location>
</feature>
<name>A0A8H3HSJ3_9AGAM</name>
<feature type="region of interest" description="Disordered" evidence="8">
    <location>
        <begin position="1605"/>
        <end position="1642"/>
    </location>
</feature>
<dbReference type="SUPFAM" id="SSF52151">
    <property type="entry name" value="FabD/lysophospholipase-like"/>
    <property type="match status" value="1"/>
</dbReference>
<dbReference type="Pfam" id="PF01734">
    <property type="entry name" value="Patatin"/>
    <property type="match status" value="1"/>
</dbReference>
<gene>
    <name evidence="10" type="ORF">RDB_LOCUS23132</name>
</gene>
<evidence type="ECO:0000256" key="1">
    <source>
        <dbReference type="ARBA" id="ARBA00022574"/>
    </source>
</evidence>
<evidence type="ECO:0000313" key="10">
    <source>
        <dbReference type="EMBL" id="CAE7080245.1"/>
    </source>
</evidence>
<feature type="repeat" description="WD" evidence="6">
    <location>
        <begin position="1568"/>
        <end position="1602"/>
    </location>
</feature>
<keyword evidence="1 6" id="KW-0853">WD repeat</keyword>
<organism evidence="10 11">
    <name type="scientific">Rhizoctonia solani</name>
    <dbReference type="NCBI Taxonomy" id="456999"/>
    <lineage>
        <taxon>Eukaryota</taxon>
        <taxon>Fungi</taxon>
        <taxon>Dikarya</taxon>
        <taxon>Basidiomycota</taxon>
        <taxon>Agaricomycotina</taxon>
        <taxon>Agaricomycetes</taxon>
        <taxon>Cantharellales</taxon>
        <taxon>Ceratobasidiaceae</taxon>
        <taxon>Rhizoctonia</taxon>
    </lineage>
</organism>
<dbReference type="GO" id="GO:0016042">
    <property type="term" value="P:lipid catabolic process"/>
    <property type="evidence" value="ECO:0007669"/>
    <property type="project" value="UniProtKB-KW"/>
</dbReference>
<dbReference type="PANTHER" id="PTHR24185:SF1">
    <property type="entry name" value="CALCIUM-INDEPENDENT PHOSPHOLIPASE A2-GAMMA"/>
    <property type="match status" value="1"/>
</dbReference>
<dbReference type="Gene3D" id="2.120.10.30">
    <property type="entry name" value="TolB, C-terminal domain"/>
    <property type="match status" value="1"/>
</dbReference>
<keyword evidence="5" id="KW-0443">Lipid metabolism</keyword>
<dbReference type="PROSITE" id="PS00678">
    <property type="entry name" value="WD_REPEATS_1"/>
    <property type="match status" value="1"/>
</dbReference>
<feature type="repeat" description="WD" evidence="6">
    <location>
        <begin position="1267"/>
        <end position="1290"/>
    </location>
</feature>
<evidence type="ECO:0000256" key="2">
    <source>
        <dbReference type="ARBA" id="ARBA00022737"/>
    </source>
</evidence>
<dbReference type="InterPro" id="IPR015943">
    <property type="entry name" value="WD40/YVTN_repeat-like_dom_sf"/>
</dbReference>
<comment type="caution">
    <text evidence="7">Lacks conserved residue(s) required for the propagation of feature annotation.</text>
</comment>
<evidence type="ECO:0000313" key="11">
    <source>
        <dbReference type="Proteomes" id="UP000663827"/>
    </source>
</evidence>
<dbReference type="EMBL" id="CAJNJQ010000465">
    <property type="protein sequence ID" value="CAE7080245.1"/>
    <property type="molecule type" value="Genomic_DNA"/>
</dbReference>
<dbReference type="PROSITE" id="PS50082">
    <property type="entry name" value="WD_REPEATS_2"/>
    <property type="match status" value="4"/>
</dbReference>
<dbReference type="GO" id="GO:0047499">
    <property type="term" value="F:calcium-independent phospholipase A2 activity"/>
    <property type="evidence" value="ECO:0007669"/>
    <property type="project" value="TreeGrafter"/>
</dbReference>
<dbReference type="SUPFAM" id="SSF75011">
    <property type="entry name" value="3-carboxy-cis,cis-mucoante lactonizing enzyme"/>
    <property type="match status" value="1"/>
</dbReference>
<dbReference type="InterPro" id="IPR016035">
    <property type="entry name" value="Acyl_Trfase/lysoPLipase"/>
</dbReference>
<keyword evidence="3" id="KW-0378">Hydrolase</keyword>